<reference evidence="2" key="1">
    <citation type="journal article" date="2014" name="Int. J. Syst. Evol. Microbiol.">
        <title>Complete genome sequence of Corynebacterium casei LMG S-19264T (=DSM 44701T), isolated from a smear-ripened cheese.</title>
        <authorList>
            <consortium name="US DOE Joint Genome Institute (JGI-PGF)"/>
            <person name="Walter F."/>
            <person name="Albersmeier A."/>
            <person name="Kalinowski J."/>
            <person name="Ruckert C."/>
        </authorList>
    </citation>
    <scope>NUCLEOTIDE SEQUENCE</scope>
    <source>
        <strain evidence="2">CGMCC 1.12426</strain>
    </source>
</reference>
<dbReference type="RefSeq" id="WP_150497734.1">
    <property type="nucleotide sequence ID" value="NZ_BMFA01000008.1"/>
</dbReference>
<evidence type="ECO:0000259" key="1">
    <source>
        <dbReference type="PROSITE" id="PS50943"/>
    </source>
</evidence>
<dbReference type="Pfam" id="PF07022">
    <property type="entry name" value="Phage_CI_repr"/>
    <property type="match status" value="1"/>
</dbReference>
<dbReference type="SUPFAM" id="SSF47413">
    <property type="entry name" value="lambda repressor-like DNA-binding domains"/>
    <property type="match status" value="1"/>
</dbReference>
<dbReference type="CDD" id="cd00093">
    <property type="entry name" value="HTH_XRE"/>
    <property type="match status" value="1"/>
</dbReference>
<evidence type="ECO:0000313" key="3">
    <source>
        <dbReference type="Proteomes" id="UP000605148"/>
    </source>
</evidence>
<dbReference type="InterPro" id="IPR010744">
    <property type="entry name" value="Phage_CI_N"/>
</dbReference>
<feature type="domain" description="HTH cro/C1-type" evidence="1">
    <location>
        <begin position="22"/>
        <end position="67"/>
    </location>
</feature>
<dbReference type="SMART" id="SM00530">
    <property type="entry name" value="HTH_XRE"/>
    <property type="match status" value="1"/>
</dbReference>
<accession>A0A916TLY1</accession>
<dbReference type="AlphaFoldDB" id="A0A916TLY1"/>
<evidence type="ECO:0000313" key="2">
    <source>
        <dbReference type="EMBL" id="GGB55368.1"/>
    </source>
</evidence>
<proteinExistence type="predicted"/>
<dbReference type="Proteomes" id="UP000605148">
    <property type="component" value="Unassembled WGS sequence"/>
</dbReference>
<organism evidence="2 3">
    <name type="scientific">Roseibium aquae</name>
    <dbReference type="NCBI Taxonomy" id="1323746"/>
    <lineage>
        <taxon>Bacteria</taxon>
        <taxon>Pseudomonadati</taxon>
        <taxon>Pseudomonadota</taxon>
        <taxon>Alphaproteobacteria</taxon>
        <taxon>Hyphomicrobiales</taxon>
        <taxon>Stappiaceae</taxon>
        <taxon>Roseibium</taxon>
    </lineage>
</organism>
<dbReference type="Gene3D" id="1.10.260.40">
    <property type="entry name" value="lambda repressor-like DNA-binding domains"/>
    <property type="match status" value="1"/>
</dbReference>
<dbReference type="EMBL" id="BMFA01000008">
    <property type="protein sequence ID" value="GGB55368.1"/>
    <property type="molecule type" value="Genomic_DNA"/>
</dbReference>
<dbReference type="GO" id="GO:0003677">
    <property type="term" value="F:DNA binding"/>
    <property type="evidence" value="ECO:0007669"/>
    <property type="project" value="InterPro"/>
</dbReference>
<protein>
    <recommendedName>
        <fullName evidence="1">HTH cro/C1-type domain-containing protein</fullName>
    </recommendedName>
</protein>
<gene>
    <name evidence="2" type="ORF">GCM10011316_29280</name>
</gene>
<dbReference type="InterPro" id="IPR001387">
    <property type="entry name" value="Cro/C1-type_HTH"/>
</dbReference>
<keyword evidence="3" id="KW-1185">Reference proteome</keyword>
<sequence>MARPSKPKTELAQRLVTIRGDLTRAEFCARLGISDSTYATYERGDRTPDAILLARLTVDCGVDLHWLLTGEGTPARSQGSAEPRPGERTAVPIDPDLLKKVARIVERTHAAANIRLPQDARAGELARAYNLVMAKADDPADPLELNSLLPWLETHLTKTLREALNDPGAGKREA</sequence>
<comment type="caution">
    <text evidence="2">The sequence shown here is derived from an EMBL/GenBank/DDBJ whole genome shotgun (WGS) entry which is preliminary data.</text>
</comment>
<dbReference type="InterPro" id="IPR010982">
    <property type="entry name" value="Lambda_DNA-bd_dom_sf"/>
</dbReference>
<dbReference type="PROSITE" id="PS50943">
    <property type="entry name" value="HTH_CROC1"/>
    <property type="match status" value="1"/>
</dbReference>
<name>A0A916TLY1_9HYPH</name>
<reference evidence="2" key="2">
    <citation type="submission" date="2020-09" db="EMBL/GenBank/DDBJ databases">
        <authorList>
            <person name="Sun Q."/>
            <person name="Zhou Y."/>
        </authorList>
    </citation>
    <scope>NUCLEOTIDE SEQUENCE</scope>
    <source>
        <strain evidence="2">CGMCC 1.12426</strain>
    </source>
</reference>
<dbReference type="GO" id="GO:0045892">
    <property type="term" value="P:negative regulation of DNA-templated transcription"/>
    <property type="evidence" value="ECO:0007669"/>
    <property type="project" value="InterPro"/>
</dbReference>
<dbReference type="OrthoDB" id="528805at2"/>